<feature type="compositionally biased region" description="Gly residues" evidence="2">
    <location>
        <begin position="526"/>
        <end position="545"/>
    </location>
</feature>
<dbReference type="InterPro" id="IPR025403">
    <property type="entry name" value="TgpA-like_C"/>
</dbReference>
<sequence length="713" mass="73821">MTAPARALALCVLLLAVPVVGVVGADGPISDATAAASSTPLTPLQEGPDDDTGNNTTVQHRDPDTVGEDGDLGAIKSWLSGRMAASLRDSSVQISQGQYERGRSLVGDEYDGLLAQYVDVAGETDAQVDDETADTLTETRETQRAFAETAEAYEETYEEYQTAKANGNEARARELARELDTLAERLRGQNRNLTDNYRRLGNQTGQDFSGTIQRFDGVTGNTTSQAAEIRGAELVRTTLVVRPNRTRTSFTRPVELRGELRVAGNETLPSEVQFTVAGTSRTVAVGPNGSVSLPYRPVTVPVGDTRLNVTYVPESTSLYLGSNASVDVTVLAESPTVTLSDRSQEAGFGDEVRVAGQVSVNGTPVGGGPVDLLVDGRRLASTRTAPDGSFVTTAALPASVPTGEVDVVVRAGQPDQAIERNATTTTLSVTETPTDLRVEASGSDDALSVSGQLTTAGGVSLPDQQVRVYVGGEFVTTARTSAAGDFATTIDRPAVTDGVAVQVLFDGRGTNLANSSARTRADLATGGDGSGAEAGGSGSGGDGGSSGPATGLFGVPLGTLVPLLGGAVLLLGAGVVVLRNRRRGSTATGDATPTETATGSSDDGEIPSVADRIESARDQSAASLVRASYGTLRDVVSTLGDLSENATHWEFYRAVVDEFPSVADDLQQVVEVYEHAAFAEEPVDESSAATAYKAAVRVAKTIQSGPASDPGDD</sequence>
<keyword evidence="1" id="KW-0175">Coiled coil</keyword>
<feature type="compositionally biased region" description="Polar residues" evidence="2">
    <location>
        <begin position="585"/>
        <end position="601"/>
    </location>
</feature>
<feature type="domain" description="Protein-glutamine gamma-glutamyltransferase-like C-terminal" evidence="4">
    <location>
        <begin position="644"/>
        <end position="694"/>
    </location>
</feature>
<dbReference type="Proteomes" id="UP000199370">
    <property type="component" value="Unassembled WGS sequence"/>
</dbReference>
<keyword evidence="3" id="KW-0472">Membrane</keyword>
<dbReference type="Pfam" id="PF13559">
    <property type="entry name" value="DUF4129"/>
    <property type="match status" value="1"/>
</dbReference>
<evidence type="ECO:0000256" key="3">
    <source>
        <dbReference type="SAM" id="Phobius"/>
    </source>
</evidence>
<protein>
    <recommendedName>
        <fullName evidence="4">Protein-glutamine gamma-glutamyltransferase-like C-terminal domain-containing protein</fullName>
    </recommendedName>
</protein>
<feature type="region of interest" description="Disordered" evidence="2">
    <location>
        <begin position="33"/>
        <end position="70"/>
    </location>
</feature>
<evidence type="ECO:0000313" key="5">
    <source>
        <dbReference type="EMBL" id="SDN31715.1"/>
    </source>
</evidence>
<feature type="transmembrane region" description="Helical" evidence="3">
    <location>
        <begin position="553"/>
        <end position="578"/>
    </location>
</feature>
<accession>A0A1H0AE15</accession>
<keyword evidence="6" id="KW-1185">Reference proteome</keyword>
<reference evidence="5 6" key="1">
    <citation type="submission" date="2016-10" db="EMBL/GenBank/DDBJ databases">
        <authorList>
            <person name="de Groot N.N."/>
        </authorList>
    </citation>
    <scope>NUCLEOTIDE SEQUENCE [LARGE SCALE GENOMIC DNA]</scope>
    <source>
        <strain evidence="6">EB21,IBRC-M 10013,KCTC 4048</strain>
    </source>
</reference>
<proteinExistence type="predicted"/>
<gene>
    <name evidence="5" type="ORF">SAMN05192554_12647</name>
</gene>
<keyword evidence="3" id="KW-0812">Transmembrane</keyword>
<dbReference type="STRING" id="996166.SAMN05192554_12647"/>
<organism evidence="5 6">
    <name type="scientific">Haloarchaeobius iranensis</name>
    <dbReference type="NCBI Taxonomy" id="996166"/>
    <lineage>
        <taxon>Archaea</taxon>
        <taxon>Methanobacteriati</taxon>
        <taxon>Methanobacteriota</taxon>
        <taxon>Stenosarchaea group</taxon>
        <taxon>Halobacteria</taxon>
        <taxon>Halobacteriales</taxon>
        <taxon>Halorubellaceae</taxon>
        <taxon>Haloarchaeobius</taxon>
    </lineage>
</organism>
<feature type="compositionally biased region" description="Low complexity" evidence="2">
    <location>
        <begin position="33"/>
        <end position="44"/>
    </location>
</feature>
<evidence type="ECO:0000313" key="6">
    <source>
        <dbReference type="Proteomes" id="UP000199370"/>
    </source>
</evidence>
<feature type="coiled-coil region" evidence="1">
    <location>
        <begin position="150"/>
        <end position="203"/>
    </location>
</feature>
<dbReference type="AlphaFoldDB" id="A0A1H0AE15"/>
<feature type="region of interest" description="Disordered" evidence="2">
    <location>
        <begin position="583"/>
        <end position="607"/>
    </location>
</feature>
<name>A0A1H0AE15_9EURY</name>
<evidence type="ECO:0000259" key="4">
    <source>
        <dbReference type="Pfam" id="PF13559"/>
    </source>
</evidence>
<dbReference type="RefSeq" id="WP_175526499.1">
    <property type="nucleotide sequence ID" value="NZ_FNIA01000026.1"/>
</dbReference>
<keyword evidence="3" id="KW-1133">Transmembrane helix</keyword>
<evidence type="ECO:0000256" key="1">
    <source>
        <dbReference type="SAM" id="Coils"/>
    </source>
</evidence>
<dbReference type="OrthoDB" id="206387at2157"/>
<feature type="region of interest" description="Disordered" evidence="2">
    <location>
        <begin position="516"/>
        <end position="545"/>
    </location>
</feature>
<dbReference type="EMBL" id="FNIA01000026">
    <property type="protein sequence ID" value="SDN31715.1"/>
    <property type="molecule type" value="Genomic_DNA"/>
</dbReference>
<evidence type="ECO:0000256" key="2">
    <source>
        <dbReference type="SAM" id="MobiDB-lite"/>
    </source>
</evidence>